<dbReference type="Proteomes" id="UP001230207">
    <property type="component" value="Unassembled WGS sequence"/>
</dbReference>
<evidence type="ECO:0000313" key="1">
    <source>
        <dbReference type="EMBL" id="MDQ0318004.1"/>
    </source>
</evidence>
<dbReference type="EMBL" id="JAUSVF010000001">
    <property type="protein sequence ID" value="MDQ0318004.1"/>
    <property type="molecule type" value="Genomic_DNA"/>
</dbReference>
<gene>
    <name evidence="1" type="ORF">QO002_000142</name>
</gene>
<organism evidence="1 2">
    <name type="scientific">Pararhizobium capsulatum DSM 1112</name>
    <dbReference type="NCBI Taxonomy" id="1121113"/>
    <lineage>
        <taxon>Bacteria</taxon>
        <taxon>Pseudomonadati</taxon>
        <taxon>Pseudomonadota</taxon>
        <taxon>Alphaproteobacteria</taxon>
        <taxon>Hyphomicrobiales</taxon>
        <taxon>Rhizobiaceae</taxon>
        <taxon>Rhizobium/Agrobacterium group</taxon>
        <taxon>Pararhizobium</taxon>
    </lineage>
</organism>
<evidence type="ECO:0000313" key="2">
    <source>
        <dbReference type="Proteomes" id="UP001230207"/>
    </source>
</evidence>
<name>A0ABU0BIG8_9HYPH</name>
<reference evidence="1 2" key="1">
    <citation type="submission" date="2023-07" db="EMBL/GenBank/DDBJ databases">
        <title>Genomic Encyclopedia of Type Strains, Phase IV (KMG-IV): sequencing the most valuable type-strain genomes for metagenomic binning, comparative biology and taxonomic classification.</title>
        <authorList>
            <person name="Goeker M."/>
        </authorList>
    </citation>
    <scope>NUCLEOTIDE SEQUENCE [LARGE SCALE GENOMIC DNA]</scope>
    <source>
        <strain evidence="1 2">DSM 1112</strain>
    </source>
</reference>
<comment type="caution">
    <text evidence="1">The sequence shown here is derived from an EMBL/GenBank/DDBJ whole genome shotgun (WGS) entry which is preliminary data.</text>
</comment>
<dbReference type="RefSeq" id="WP_307225692.1">
    <property type="nucleotide sequence ID" value="NZ_JAUSVF010000001.1"/>
</dbReference>
<proteinExistence type="predicted"/>
<keyword evidence="2" id="KW-1185">Reference proteome</keyword>
<sequence length="110" mass="11966">MSIDQRFGRELGLGGRYADEQAFQIVNDAHHRFLVLTSRLIDLEYGPHGDAVTANSLWPEIDKQNSDLAEALSTMGGNAVRAAALLEDMTRLNERVDALVAAIGGLSDEL</sequence>
<accession>A0ABU0BIG8</accession>
<protein>
    <submittedName>
        <fullName evidence="1">Uncharacterized protein</fullName>
    </submittedName>
</protein>